<dbReference type="Proteomes" id="UP000574369">
    <property type="component" value="Unassembled WGS sequence"/>
</dbReference>
<gene>
    <name evidence="2" type="ORF">FHS28_001825</name>
</gene>
<comment type="caution">
    <text evidence="2">The sequence shown here is derived from an EMBL/GenBank/DDBJ whole genome shotgun (WGS) entry which is preliminary data.</text>
</comment>
<evidence type="ECO:0000259" key="1">
    <source>
        <dbReference type="PROSITE" id="PS51186"/>
    </source>
</evidence>
<protein>
    <submittedName>
        <fullName evidence="2">Phosphinothricin acetyltransferase</fullName>
        <ecNumber evidence="2">2.3.1.183</ecNumber>
    </submittedName>
</protein>
<reference evidence="2 3" key="1">
    <citation type="submission" date="2020-08" db="EMBL/GenBank/DDBJ databases">
        <title>Genomic Encyclopedia of Type Strains, Phase III (KMG-III): the genomes of soil and plant-associated and newly described type strains.</title>
        <authorList>
            <person name="Whitman W."/>
        </authorList>
    </citation>
    <scope>NUCLEOTIDE SEQUENCE [LARGE SCALE GENOMIC DNA]</scope>
    <source>
        <strain evidence="2 3">CECT 7247</strain>
    </source>
</reference>
<dbReference type="GO" id="GO:0102971">
    <property type="term" value="F:phosphinothricin N-acetyltransferase activity"/>
    <property type="evidence" value="ECO:0007669"/>
    <property type="project" value="UniProtKB-EC"/>
</dbReference>
<sequence length="205" mass="23347">MMSALPPFTWRRAHPEDVPALTRIYNESVDGGGHSPALCDASEQGLAHLMKESRTNGWPLWVLAHGNELVGWAYVRRIAWGGAACGNVGDIWLYVAKAWHRKGIPMQMLRRVHPELLPHGFDIVTCWVLGSNRASLALVRACRLQRWACLPQVVRYGDRVNDLEIWGVRADDPQWQRYMRRLDQRYRRLEAKAALEAAQAEPSCL</sequence>
<organism evidence="2 3">
    <name type="scientific">Roseateles terrae</name>
    <dbReference type="NCBI Taxonomy" id="431060"/>
    <lineage>
        <taxon>Bacteria</taxon>
        <taxon>Pseudomonadati</taxon>
        <taxon>Pseudomonadota</taxon>
        <taxon>Betaproteobacteria</taxon>
        <taxon>Burkholderiales</taxon>
        <taxon>Sphaerotilaceae</taxon>
        <taxon>Roseateles</taxon>
    </lineage>
</organism>
<dbReference type="Gene3D" id="3.40.630.30">
    <property type="match status" value="1"/>
</dbReference>
<keyword evidence="3" id="KW-1185">Reference proteome</keyword>
<evidence type="ECO:0000313" key="2">
    <source>
        <dbReference type="EMBL" id="MBB3194440.1"/>
    </source>
</evidence>
<evidence type="ECO:0000313" key="3">
    <source>
        <dbReference type="Proteomes" id="UP000574369"/>
    </source>
</evidence>
<keyword evidence="2" id="KW-0808">Transferase</keyword>
<accession>A0ABR6GQY8</accession>
<proteinExistence type="predicted"/>
<name>A0ABR6GQY8_9BURK</name>
<dbReference type="InterPro" id="IPR000182">
    <property type="entry name" value="GNAT_dom"/>
</dbReference>
<dbReference type="EMBL" id="JACHXO010000002">
    <property type="protein sequence ID" value="MBB3194440.1"/>
    <property type="molecule type" value="Genomic_DNA"/>
</dbReference>
<dbReference type="SUPFAM" id="SSF55729">
    <property type="entry name" value="Acyl-CoA N-acyltransferases (Nat)"/>
    <property type="match status" value="1"/>
</dbReference>
<dbReference type="Pfam" id="PF00583">
    <property type="entry name" value="Acetyltransf_1"/>
    <property type="match status" value="1"/>
</dbReference>
<dbReference type="InterPro" id="IPR016181">
    <property type="entry name" value="Acyl_CoA_acyltransferase"/>
</dbReference>
<keyword evidence="2" id="KW-0012">Acyltransferase</keyword>
<dbReference type="RefSeq" id="WP_088450552.1">
    <property type="nucleotide sequence ID" value="NZ_JACHXO010000002.1"/>
</dbReference>
<feature type="domain" description="N-acetyltransferase" evidence="1">
    <location>
        <begin position="8"/>
        <end position="184"/>
    </location>
</feature>
<dbReference type="EC" id="2.3.1.183" evidence="2"/>
<dbReference type="PROSITE" id="PS51186">
    <property type="entry name" value="GNAT"/>
    <property type="match status" value="1"/>
</dbReference>